<keyword evidence="3" id="KW-1185">Reference proteome</keyword>
<evidence type="ECO:0000313" key="2">
    <source>
        <dbReference type="EMBL" id="KAF2243233.1"/>
    </source>
</evidence>
<name>A0A6A6I019_9PLEO</name>
<evidence type="ECO:0000313" key="3">
    <source>
        <dbReference type="Proteomes" id="UP000800094"/>
    </source>
</evidence>
<organism evidence="2 3">
    <name type="scientific">Trematosphaeria pertusa</name>
    <dbReference type="NCBI Taxonomy" id="390896"/>
    <lineage>
        <taxon>Eukaryota</taxon>
        <taxon>Fungi</taxon>
        <taxon>Dikarya</taxon>
        <taxon>Ascomycota</taxon>
        <taxon>Pezizomycotina</taxon>
        <taxon>Dothideomycetes</taxon>
        <taxon>Pleosporomycetidae</taxon>
        <taxon>Pleosporales</taxon>
        <taxon>Massarineae</taxon>
        <taxon>Trematosphaeriaceae</taxon>
        <taxon>Trematosphaeria</taxon>
    </lineage>
</organism>
<evidence type="ECO:0000256" key="1">
    <source>
        <dbReference type="SAM" id="MobiDB-lite"/>
    </source>
</evidence>
<reference evidence="2" key="1">
    <citation type="journal article" date="2020" name="Stud. Mycol.">
        <title>101 Dothideomycetes genomes: a test case for predicting lifestyles and emergence of pathogens.</title>
        <authorList>
            <person name="Haridas S."/>
            <person name="Albert R."/>
            <person name="Binder M."/>
            <person name="Bloem J."/>
            <person name="Labutti K."/>
            <person name="Salamov A."/>
            <person name="Andreopoulos B."/>
            <person name="Baker S."/>
            <person name="Barry K."/>
            <person name="Bills G."/>
            <person name="Bluhm B."/>
            <person name="Cannon C."/>
            <person name="Castanera R."/>
            <person name="Culley D."/>
            <person name="Daum C."/>
            <person name="Ezra D."/>
            <person name="Gonzalez J."/>
            <person name="Henrissat B."/>
            <person name="Kuo A."/>
            <person name="Liang C."/>
            <person name="Lipzen A."/>
            <person name="Lutzoni F."/>
            <person name="Magnuson J."/>
            <person name="Mondo S."/>
            <person name="Nolan M."/>
            <person name="Ohm R."/>
            <person name="Pangilinan J."/>
            <person name="Park H.-J."/>
            <person name="Ramirez L."/>
            <person name="Alfaro M."/>
            <person name="Sun H."/>
            <person name="Tritt A."/>
            <person name="Yoshinaga Y."/>
            <person name="Zwiers L.-H."/>
            <person name="Turgeon B."/>
            <person name="Goodwin S."/>
            <person name="Spatafora J."/>
            <person name="Crous P."/>
            <person name="Grigoriev I."/>
        </authorList>
    </citation>
    <scope>NUCLEOTIDE SEQUENCE</scope>
    <source>
        <strain evidence="2">CBS 122368</strain>
    </source>
</reference>
<accession>A0A6A6I019</accession>
<dbReference type="Proteomes" id="UP000800094">
    <property type="component" value="Unassembled WGS sequence"/>
</dbReference>
<dbReference type="AlphaFoldDB" id="A0A6A6I019"/>
<sequence length="165" mass="18751">MFSHRGNNTQQTNERQRRQRSVRVRRPCRGSERLTRMQRIRLIRQTSALWQPPRDDSRPGLLPRFYMAMHSATALSLFLTRQAMFYLGNDSNVAASTAETNSGRAPVTAQRHFQLPTSILLSTAVKRTRVLSVAASLLQNDSRVDSEWVPRPAESHSGMPATEYA</sequence>
<protein>
    <submittedName>
        <fullName evidence="2">Uncharacterized protein</fullName>
    </submittedName>
</protein>
<gene>
    <name evidence="2" type="ORF">BU26DRAFT_113671</name>
</gene>
<dbReference type="RefSeq" id="XP_033678237.1">
    <property type="nucleotide sequence ID" value="XM_033819434.1"/>
</dbReference>
<proteinExistence type="predicted"/>
<feature type="region of interest" description="Disordered" evidence="1">
    <location>
        <begin position="1"/>
        <end position="27"/>
    </location>
</feature>
<dbReference type="EMBL" id="ML987205">
    <property type="protein sequence ID" value="KAF2243233.1"/>
    <property type="molecule type" value="Genomic_DNA"/>
</dbReference>
<feature type="region of interest" description="Disordered" evidence="1">
    <location>
        <begin position="145"/>
        <end position="165"/>
    </location>
</feature>
<dbReference type="GeneID" id="54572764"/>
<feature type="compositionally biased region" description="Basic residues" evidence="1">
    <location>
        <begin position="17"/>
        <end position="27"/>
    </location>
</feature>